<accession>A0A6J2U2D1</accession>
<reference evidence="3" key="1">
    <citation type="submission" date="2025-08" db="UniProtKB">
        <authorList>
            <consortium name="RefSeq"/>
        </authorList>
    </citation>
    <scope>IDENTIFICATION</scope>
    <source>
        <strain evidence="3">11010-0011.00</strain>
        <tissue evidence="3">Whole body</tissue>
    </source>
</reference>
<dbReference type="GO" id="GO:0003676">
    <property type="term" value="F:nucleic acid binding"/>
    <property type="evidence" value="ECO:0007669"/>
    <property type="project" value="InterPro"/>
</dbReference>
<dbReference type="PANTHER" id="PTHR37984:SF5">
    <property type="entry name" value="PROTEIN NYNRIN-LIKE"/>
    <property type="match status" value="1"/>
</dbReference>
<evidence type="ECO:0000313" key="3">
    <source>
        <dbReference type="RefSeq" id="XP_030382544.1"/>
    </source>
</evidence>
<dbReference type="Pfam" id="PF00665">
    <property type="entry name" value="rve"/>
    <property type="match status" value="1"/>
</dbReference>
<keyword evidence="2" id="KW-1185">Reference proteome</keyword>
<dbReference type="GO" id="GO:0015074">
    <property type="term" value="P:DNA integration"/>
    <property type="evidence" value="ECO:0007669"/>
    <property type="project" value="InterPro"/>
</dbReference>
<dbReference type="InterPro" id="IPR050951">
    <property type="entry name" value="Retrovirus_Pol_polyprotein"/>
</dbReference>
<name>A0A6J2U2D1_DROLE</name>
<dbReference type="InterPro" id="IPR036397">
    <property type="entry name" value="RNaseH_sf"/>
</dbReference>
<protein>
    <submittedName>
        <fullName evidence="3">Uncharacterized protein K02A2.6-like</fullName>
    </submittedName>
</protein>
<dbReference type="Gene3D" id="3.30.420.10">
    <property type="entry name" value="Ribonuclease H-like superfamily/Ribonuclease H"/>
    <property type="match status" value="1"/>
</dbReference>
<feature type="domain" description="Integrase catalytic" evidence="1">
    <location>
        <begin position="1"/>
        <end position="120"/>
    </location>
</feature>
<dbReference type="PROSITE" id="PS50994">
    <property type="entry name" value="INTEGRASE"/>
    <property type="match status" value="1"/>
</dbReference>
<dbReference type="PANTHER" id="PTHR37984">
    <property type="entry name" value="PROTEIN CBG26694"/>
    <property type="match status" value="1"/>
</dbReference>
<organism evidence="2 3">
    <name type="scientific">Drosophila lebanonensis</name>
    <name type="common">Fruit fly</name>
    <name type="synonym">Scaptodrosophila lebanonensis</name>
    <dbReference type="NCBI Taxonomy" id="7225"/>
    <lineage>
        <taxon>Eukaryota</taxon>
        <taxon>Metazoa</taxon>
        <taxon>Ecdysozoa</taxon>
        <taxon>Arthropoda</taxon>
        <taxon>Hexapoda</taxon>
        <taxon>Insecta</taxon>
        <taxon>Pterygota</taxon>
        <taxon>Neoptera</taxon>
        <taxon>Endopterygota</taxon>
        <taxon>Diptera</taxon>
        <taxon>Brachycera</taxon>
        <taxon>Muscomorpha</taxon>
        <taxon>Ephydroidea</taxon>
        <taxon>Drosophilidae</taxon>
        <taxon>Scaptodrosophila</taxon>
    </lineage>
</organism>
<evidence type="ECO:0000259" key="1">
    <source>
        <dbReference type="PROSITE" id="PS50994"/>
    </source>
</evidence>
<dbReference type="Proteomes" id="UP000504634">
    <property type="component" value="Unplaced"/>
</dbReference>
<dbReference type="OrthoDB" id="427924at2759"/>
<gene>
    <name evidence="3" type="primary">LOC115630052</name>
</gene>
<sequence length="229" mass="26108">MHAFELSSTTSQSTIAALTDIFAIEGYPKTLVSDNGPQLTSDTFKDFCNKHGITHITTAPFHPASNGLAERFVQQFKTSITKNIQEGHKTKMAVIKYLASYRFTPNADNKTPAELLHGRPVRTLLSQLFEQSHDNHRSHHSEKYAIDQQVFARNYAKGEKCVEGTIVRSLGKMLYIVNTHVFGHIRRHINELKPRFGPETTEQIRLNSGGIITWKTHRHQQSNDLHRHR</sequence>
<dbReference type="AlphaFoldDB" id="A0A6J2U2D1"/>
<dbReference type="SUPFAM" id="SSF53098">
    <property type="entry name" value="Ribonuclease H-like"/>
    <property type="match status" value="1"/>
</dbReference>
<evidence type="ECO:0000313" key="2">
    <source>
        <dbReference type="Proteomes" id="UP000504634"/>
    </source>
</evidence>
<dbReference type="RefSeq" id="XP_030382544.1">
    <property type="nucleotide sequence ID" value="XM_030526684.1"/>
</dbReference>
<proteinExistence type="predicted"/>
<dbReference type="GeneID" id="115630052"/>
<dbReference type="InterPro" id="IPR012337">
    <property type="entry name" value="RNaseH-like_sf"/>
</dbReference>
<dbReference type="InterPro" id="IPR001584">
    <property type="entry name" value="Integrase_cat-core"/>
</dbReference>